<reference evidence="2" key="1">
    <citation type="journal article" date="2020" name="Microorganisms">
        <title>Reliable Identification of Environmental Pseudomonas Isolates Using the rpoD Gene.</title>
        <authorList>
            <consortium name="The Broad Institute Genome Sequencing Platform"/>
            <person name="Girard L."/>
            <person name="Lood C."/>
            <person name="Rokni-Zadeh H."/>
            <person name="van Noort V."/>
            <person name="Lavigne R."/>
            <person name="De Mot R."/>
        </authorList>
    </citation>
    <scope>NUCLEOTIDE SEQUENCE</scope>
    <source>
        <strain evidence="2">BW13M1</strain>
    </source>
</reference>
<reference evidence="2" key="2">
    <citation type="submission" date="2020-07" db="EMBL/GenBank/DDBJ databases">
        <authorList>
            <person name="Lood C."/>
            <person name="Girard L."/>
        </authorList>
    </citation>
    <scope>NUCLEOTIDE SEQUENCE</scope>
    <source>
        <strain evidence="2">BW13M1</strain>
    </source>
</reference>
<sequence length="161" mass="18449">MKHLLALCLCLLLGACAARPPLPEALPTLTLPRQLHVQREQDGQRQDWLLVIQNEGHRLRWSLLDLLGIPQARQLLDGRQWQADGLLPPNPAARELFAAVLFALTPSEQLQRLYPQARQQDQQRWLGDRWQVNYRASEHFTLNLGQGLRYEVSPLPSENTP</sequence>
<feature type="chain" id="PRO_5036743496" description="Lipoprotein" evidence="1">
    <location>
        <begin position="18"/>
        <end position="161"/>
    </location>
</feature>
<dbReference type="AlphaFoldDB" id="A0A923G712"/>
<evidence type="ECO:0000313" key="2">
    <source>
        <dbReference type="EMBL" id="MBC3445355.1"/>
    </source>
</evidence>
<evidence type="ECO:0000256" key="1">
    <source>
        <dbReference type="SAM" id="SignalP"/>
    </source>
</evidence>
<accession>A0A923G712</accession>
<organism evidence="2">
    <name type="scientific">Pseudomonas peradeniyensis</name>
    <dbReference type="NCBI Taxonomy" id="2745488"/>
    <lineage>
        <taxon>Bacteria</taxon>
        <taxon>Pseudomonadati</taxon>
        <taxon>Pseudomonadota</taxon>
        <taxon>Gammaproteobacteria</taxon>
        <taxon>Pseudomonadales</taxon>
        <taxon>Pseudomonadaceae</taxon>
        <taxon>Pseudomonas</taxon>
    </lineage>
</organism>
<gene>
    <name evidence="2" type="ORF">HU751_06195</name>
</gene>
<evidence type="ECO:0008006" key="3">
    <source>
        <dbReference type="Google" id="ProtNLM"/>
    </source>
</evidence>
<name>A0A923G712_9PSED</name>
<keyword evidence="1" id="KW-0732">Signal</keyword>
<dbReference type="EMBL" id="JABWRJ010000005">
    <property type="protein sequence ID" value="MBC3445355.1"/>
    <property type="molecule type" value="Genomic_DNA"/>
</dbReference>
<feature type="signal peptide" evidence="1">
    <location>
        <begin position="1"/>
        <end position="17"/>
    </location>
</feature>
<protein>
    <recommendedName>
        <fullName evidence="3">Lipoprotein</fullName>
    </recommendedName>
</protein>
<comment type="caution">
    <text evidence="2">The sequence shown here is derived from an EMBL/GenBank/DDBJ whole genome shotgun (WGS) entry which is preliminary data.</text>
</comment>
<proteinExistence type="predicted"/>
<dbReference type="RefSeq" id="WP_186732471.1">
    <property type="nucleotide sequence ID" value="NZ_JABWRJ020000002.1"/>
</dbReference>
<dbReference type="PROSITE" id="PS51257">
    <property type="entry name" value="PROKAR_LIPOPROTEIN"/>
    <property type="match status" value="1"/>
</dbReference>